<organism evidence="4 5">
    <name type="scientific">Rhizobium rhododendri</name>
    <dbReference type="NCBI Taxonomy" id="2506430"/>
    <lineage>
        <taxon>Bacteria</taxon>
        <taxon>Pseudomonadati</taxon>
        <taxon>Pseudomonadota</taxon>
        <taxon>Alphaproteobacteria</taxon>
        <taxon>Hyphomicrobiales</taxon>
        <taxon>Rhizobiaceae</taxon>
        <taxon>Rhizobium/Agrobacterium group</taxon>
        <taxon>Rhizobium</taxon>
    </lineage>
</organism>
<protein>
    <submittedName>
        <fullName evidence="4">EAL domain-containing protein</fullName>
    </submittedName>
</protein>
<feature type="domain" description="EAL" evidence="2">
    <location>
        <begin position="468"/>
        <end position="717"/>
    </location>
</feature>
<accession>A0ABY8IMK5</accession>
<dbReference type="SMART" id="SM00052">
    <property type="entry name" value="EAL"/>
    <property type="match status" value="1"/>
</dbReference>
<keyword evidence="1" id="KW-1133">Transmembrane helix</keyword>
<feature type="domain" description="GGDEF" evidence="3">
    <location>
        <begin position="321"/>
        <end position="459"/>
    </location>
</feature>
<feature type="transmembrane region" description="Helical" evidence="1">
    <location>
        <begin position="213"/>
        <end position="233"/>
    </location>
</feature>
<dbReference type="InterPro" id="IPR050706">
    <property type="entry name" value="Cyclic-di-GMP_PDE-like"/>
</dbReference>
<dbReference type="CDD" id="cd01948">
    <property type="entry name" value="EAL"/>
    <property type="match status" value="1"/>
</dbReference>
<geneLocation type="plasmid" evidence="4 5">
    <name>unnamed1</name>
</geneLocation>
<feature type="transmembrane region" description="Helical" evidence="1">
    <location>
        <begin position="163"/>
        <end position="182"/>
    </location>
</feature>
<evidence type="ECO:0000256" key="1">
    <source>
        <dbReference type="SAM" id="Phobius"/>
    </source>
</evidence>
<dbReference type="PANTHER" id="PTHR33121">
    <property type="entry name" value="CYCLIC DI-GMP PHOSPHODIESTERASE PDEF"/>
    <property type="match status" value="1"/>
</dbReference>
<dbReference type="SUPFAM" id="SSF55073">
    <property type="entry name" value="Nucleotide cyclase"/>
    <property type="match status" value="1"/>
</dbReference>
<reference evidence="4 5" key="2">
    <citation type="journal article" date="2023" name="MicrobiologyOpen">
        <title>Genomics of the tumorigenes clade of the family Rhizobiaceae and description of Rhizobium rhododendri sp. nov.</title>
        <authorList>
            <person name="Kuzmanovic N."/>
            <person name="diCenzo G.C."/>
            <person name="Bunk B."/>
            <person name="Sproeer C."/>
            <person name="Fruehling A."/>
            <person name="Neumann-Schaal M."/>
            <person name="Overmann J."/>
            <person name="Smalla K."/>
        </authorList>
    </citation>
    <scope>NUCLEOTIDE SEQUENCE [LARGE SCALE GENOMIC DNA]</scope>
    <source>
        <strain evidence="5">rho-6.2</strain>
        <plasmid evidence="4 5">unnamed1</plasmid>
    </source>
</reference>
<feature type="transmembrane region" description="Helical" evidence="1">
    <location>
        <begin position="188"/>
        <end position="206"/>
    </location>
</feature>
<dbReference type="PANTHER" id="PTHR33121:SF70">
    <property type="entry name" value="SIGNALING PROTEIN YKOW"/>
    <property type="match status" value="1"/>
</dbReference>
<evidence type="ECO:0000259" key="3">
    <source>
        <dbReference type="PROSITE" id="PS50887"/>
    </source>
</evidence>
<evidence type="ECO:0000259" key="2">
    <source>
        <dbReference type="PROSITE" id="PS50883"/>
    </source>
</evidence>
<evidence type="ECO:0000313" key="4">
    <source>
        <dbReference type="EMBL" id="WFS24929.1"/>
    </source>
</evidence>
<feature type="transmembrane region" description="Helical" evidence="1">
    <location>
        <begin position="239"/>
        <end position="257"/>
    </location>
</feature>
<dbReference type="CDD" id="cd01949">
    <property type="entry name" value="GGDEF"/>
    <property type="match status" value="1"/>
</dbReference>
<dbReference type="InterPro" id="IPR035919">
    <property type="entry name" value="EAL_sf"/>
</dbReference>
<keyword evidence="1" id="KW-0472">Membrane</keyword>
<dbReference type="PROSITE" id="PS50883">
    <property type="entry name" value="EAL"/>
    <property type="match status" value="1"/>
</dbReference>
<dbReference type="InterPro" id="IPR043128">
    <property type="entry name" value="Rev_trsase/Diguanyl_cyclase"/>
</dbReference>
<gene>
    <name evidence="4" type="ORF">PR018_21775</name>
</gene>
<feature type="transmembrane region" description="Helical" evidence="1">
    <location>
        <begin position="131"/>
        <end position="151"/>
    </location>
</feature>
<feature type="transmembrane region" description="Helical" evidence="1">
    <location>
        <begin position="107"/>
        <end position="125"/>
    </location>
</feature>
<reference evidence="4 5" key="1">
    <citation type="journal article" date="2019" name="Phytopathology">
        <title>A Novel Group of Rhizobium tumorigenes-Like Agrobacteria Associated with Crown Gall Disease of Rhododendron and Blueberry.</title>
        <authorList>
            <person name="Kuzmanovic N."/>
            <person name="Behrens P."/>
            <person name="Idczak E."/>
            <person name="Wagner S."/>
            <person name="Gotz M."/>
            <person name="Sproer C."/>
            <person name="Bunk B."/>
            <person name="Overmann J."/>
            <person name="Smalla K."/>
        </authorList>
    </citation>
    <scope>NUCLEOTIDE SEQUENCE [LARGE SCALE GENOMIC DNA]</scope>
    <source>
        <strain evidence="5">rho-6.2</strain>
    </source>
</reference>
<name>A0ABY8IMK5_9HYPH</name>
<evidence type="ECO:0000313" key="5">
    <source>
        <dbReference type="Proteomes" id="UP000318939"/>
    </source>
</evidence>
<dbReference type="Pfam" id="PF00990">
    <property type="entry name" value="GGDEF"/>
    <property type="match status" value="1"/>
</dbReference>
<sequence length="722" mass="79593">MEKLLIYRELKDGSPISMGTTSYPQINNRGIFMIYQNKSGYLGNVTQLKSGHAGLDVAVHFGANETSAPISDADFVVEKPKPATQELKALYRQKQAEARRAVSRKGLWLAVLVYLLFSLTDLLLIADVAPYTIIARFVVGASALAVIELQYRFGQKADSLDITCAAALVLGYVGWLLPAMASGEISNLSYYMVFGAIFMMGINLFFDFRVSLALSASAAVLGSFLVSLCFFPSDIYHTLSFVIFYVCCFIFTSYVNWKLNAERYQVFLNSLEAAAQHHEASERGKALLRLSITDPLTGLSNRRAIDRTLREFWEKWRSSQQSFTAILIDVDHFKRFNDLYGHQDGDDCLVRVAEVLRATVEKFGGSLGRYGGEEFIVLTHTTSAEECFAFAENIRKAVEEMTPSPQMRPQGAPVVTVSVGAALTGPHSATKVEKLIHEADRALYAAKAGGRNCTRLYDALDPACRDDEEDLVALLRVALRQELVSLVYQPIHDVASGSTNTVEALMRLKTADGVSIPPIAFIPVAEHTGFIHELGRWLVRTVCIELLANNRIQTVSVNISPVQLKSEGFAASVAAILLETGVQGSRLAFEITEGLDIDVDAQVLMCVEELRGLGISIWLDDFGTGFAGLSWLRVIDFDTVKIDKSFLNDATSPRGKAMLRDMVSLLRNHVDDVLVEGVETEEHMTLMRELWIDQVQGYHVGRPVPAHMIKSGDDGAAIASPH</sequence>
<keyword evidence="1" id="KW-0812">Transmembrane</keyword>
<dbReference type="InterPro" id="IPR000160">
    <property type="entry name" value="GGDEF_dom"/>
</dbReference>
<dbReference type="InterPro" id="IPR001633">
    <property type="entry name" value="EAL_dom"/>
</dbReference>
<dbReference type="Gene3D" id="3.20.20.450">
    <property type="entry name" value="EAL domain"/>
    <property type="match status" value="1"/>
</dbReference>
<dbReference type="SMART" id="SM00267">
    <property type="entry name" value="GGDEF"/>
    <property type="match status" value="1"/>
</dbReference>
<dbReference type="EMBL" id="CP117268">
    <property type="protein sequence ID" value="WFS24929.1"/>
    <property type="molecule type" value="Genomic_DNA"/>
</dbReference>
<dbReference type="Proteomes" id="UP000318939">
    <property type="component" value="Plasmid unnamed1"/>
</dbReference>
<dbReference type="InterPro" id="IPR029787">
    <property type="entry name" value="Nucleotide_cyclase"/>
</dbReference>
<dbReference type="SUPFAM" id="SSF141868">
    <property type="entry name" value="EAL domain-like"/>
    <property type="match status" value="1"/>
</dbReference>
<keyword evidence="4" id="KW-0614">Plasmid</keyword>
<dbReference type="Gene3D" id="3.30.70.270">
    <property type="match status" value="1"/>
</dbReference>
<dbReference type="NCBIfam" id="TIGR00254">
    <property type="entry name" value="GGDEF"/>
    <property type="match status" value="1"/>
</dbReference>
<dbReference type="PROSITE" id="PS50887">
    <property type="entry name" value="GGDEF"/>
    <property type="match status" value="1"/>
</dbReference>
<dbReference type="Pfam" id="PF00563">
    <property type="entry name" value="EAL"/>
    <property type="match status" value="1"/>
</dbReference>
<proteinExistence type="predicted"/>
<keyword evidence="5" id="KW-1185">Reference proteome</keyword>